<feature type="transmembrane region" description="Helical" evidence="8">
    <location>
        <begin position="438"/>
        <end position="462"/>
    </location>
</feature>
<dbReference type="OrthoDB" id="3990054at2759"/>
<sequence length="742" mass="83497">MCVSEQDRFRSLTELCEGYPAEMLRNMENSDGSLERSSDSEDDFHSAGDSPGFHGILEPSATLLAVQLAVVCVRLHQRARTQNRFPGLPVGLPPLKKRRKIFKRKVQHSSDGMRKPSARALREGGYQQLWSESCSSSTVELASAAQPLNVGEVLTIEKESWATSDESYGYALRQKRSKQVLQKASSQEHQPEQSLLNQELEAIQDGEDLTCHSNLWQDRERTLCNSNQRTFDDAGDVDDDTLGKKFKDIMDVKNLRGRKLSDDLQPSSISSSDVYKARSYQSVFFEQEKGGPWSSGIELDKADDRSFDTERSNLHDDSEAVIFSSNGATIPNSKVGLSRELEDAPRNGGREQGQLDSLLLWPVGLAVEAIGFQVRLIVQAFSMVAMFYDWCNSFASNRVRETWQAKERATEVLNQKVAMITNVPPKVTESGSMVLKRAGWGCFAALYVCILLSMLLFPTLLLDYVFLSKIVEDPVNIKEPLHFDYTLPQPAAVVFLHPPGGKLGSHSERARPVSVSHKVHITVFLTLPESDYNRELGMFQLTAELLSESGEVIKSASRPYMLRFHSFPIRMLKTLLISLPSLVGLFTESQTLVVRLMEFEEQRVATRAVKIVVQPKAGMPVGQGIPEIYSAYVHIESHLPWLKNMTRKWKWTVYIWTGVMLYVIEIIMILCCCRQALVPKAWGGQNDEIEAEVELDESGSGNQLRKEQGPMRHRSLQEHTPIARAVLHRREIKLSQDGHTVI</sequence>
<name>A0A9D4VDB9_ADICA</name>
<comment type="subcellular location">
    <subcellularLocation>
        <location evidence="1">Endoplasmic reticulum membrane</location>
        <topology evidence="1">Multi-pass membrane protein</topology>
    </subcellularLocation>
</comment>
<dbReference type="GO" id="GO:0006629">
    <property type="term" value="P:lipid metabolic process"/>
    <property type="evidence" value="ECO:0007669"/>
    <property type="project" value="UniProtKB-KW"/>
</dbReference>
<evidence type="ECO:0000256" key="1">
    <source>
        <dbReference type="ARBA" id="ARBA00004477"/>
    </source>
</evidence>
<evidence type="ECO:0000256" key="6">
    <source>
        <dbReference type="ARBA" id="ARBA00023136"/>
    </source>
</evidence>
<keyword evidence="4 8" id="KW-1133">Transmembrane helix</keyword>
<keyword evidence="5" id="KW-0443">Lipid metabolism</keyword>
<dbReference type="GO" id="GO:0005789">
    <property type="term" value="C:endoplasmic reticulum membrane"/>
    <property type="evidence" value="ECO:0007669"/>
    <property type="project" value="UniProtKB-SubCell"/>
</dbReference>
<evidence type="ECO:0000256" key="4">
    <source>
        <dbReference type="ARBA" id="ARBA00022989"/>
    </source>
</evidence>
<reference evidence="9" key="1">
    <citation type="submission" date="2021-01" db="EMBL/GenBank/DDBJ databases">
        <title>Adiantum capillus-veneris genome.</title>
        <authorList>
            <person name="Fang Y."/>
            <person name="Liao Q."/>
        </authorList>
    </citation>
    <scope>NUCLEOTIDE SEQUENCE</scope>
    <source>
        <strain evidence="9">H3</strain>
        <tissue evidence="9">Leaf</tissue>
    </source>
</reference>
<dbReference type="InterPro" id="IPR009617">
    <property type="entry name" value="Seipin"/>
</dbReference>
<evidence type="ECO:0000313" key="9">
    <source>
        <dbReference type="EMBL" id="KAI5083586.1"/>
    </source>
</evidence>
<evidence type="ECO:0000256" key="5">
    <source>
        <dbReference type="ARBA" id="ARBA00023098"/>
    </source>
</evidence>
<organism evidence="9 10">
    <name type="scientific">Adiantum capillus-veneris</name>
    <name type="common">Maidenhair fern</name>
    <dbReference type="NCBI Taxonomy" id="13818"/>
    <lineage>
        <taxon>Eukaryota</taxon>
        <taxon>Viridiplantae</taxon>
        <taxon>Streptophyta</taxon>
        <taxon>Embryophyta</taxon>
        <taxon>Tracheophyta</taxon>
        <taxon>Polypodiopsida</taxon>
        <taxon>Polypodiidae</taxon>
        <taxon>Polypodiales</taxon>
        <taxon>Pteridineae</taxon>
        <taxon>Pteridaceae</taxon>
        <taxon>Vittarioideae</taxon>
        <taxon>Adiantum</taxon>
    </lineage>
</organism>
<evidence type="ECO:0008006" key="11">
    <source>
        <dbReference type="Google" id="ProtNLM"/>
    </source>
</evidence>
<proteinExistence type="predicted"/>
<keyword evidence="2 8" id="KW-0812">Transmembrane</keyword>
<keyword evidence="6 8" id="KW-0472">Membrane</keyword>
<keyword evidence="10" id="KW-1185">Reference proteome</keyword>
<feature type="region of interest" description="Disordered" evidence="7">
    <location>
        <begin position="30"/>
        <end position="51"/>
    </location>
</feature>
<feature type="compositionally biased region" description="Basic and acidic residues" evidence="7">
    <location>
        <begin position="33"/>
        <end position="46"/>
    </location>
</feature>
<keyword evidence="3" id="KW-0256">Endoplasmic reticulum</keyword>
<gene>
    <name evidence="9" type="ORF">GOP47_0003329</name>
</gene>
<evidence type="ECO:0000256" key="3">
    <source>
        <dbReference type="ARBA" id="ARBA00022824"/>
    </source>
</evidence>
<dbReference type="GO" id="GO:0140042">
    <property type="term" value="P:lipid droplet formation"/>
    <property type="evidence" value="ECO:0007669"/>
    <property type="project" value="UniProtKB-ARBA"/>
</dbReference>
<comment type="caution">
    <text evidence="9">The sequence shown here is derived from an EMBL/GenBank/DDBJ whole genome shotgun (WGS) entry which is preliminary data.</text>
</comment>
<dbReference type="PANTHER" id="PTHR21212">
    <property type="entry name" value="BERNARDINELLI-SEIP CONGENITAL LIPODYSTROPHY 2 HOMOLOG BSCL2 PROTEIN"/>
    <property type="match status" value="1"/>
</dbReference>
<evidence type="ECO:0000256" key="8">
    <source>
        <dbReference type="SAM" id="Phobius"/>
    </source>
</evidence>
<evidence type="ECO:0000256" key="7">
    <source>
        <dbReference type="SAM" id="MobiDB-lite"/>
    </source>
</evidence>
<dbReference type="PANTHER" id="PTHR21212:SF0">
    <property type="entry name" value="SEIPIN"/>
    <property type="match status" value="1"/>
</dbReference>
<accession>A0A9D4VDB9</accession>
<dbReference type="CDD" id="cd23995">
    <property type="entry name" value="Seipin_BSCL2_like"/>
    <property type="match status" value="1"/>
</dbReference>
<dbReference type="AlphaFoldDB" id="A0A9D4VDB9"/>
<feature type="transmembrane region" description="Helical" evidence="8">
    <location>
        <begin position="651"/>
        <end position="670"/>
    </location>
</feature>
<evidence type="ECO:0000313" key="10">
    <source>
        <dbReference type="Proteomes" id="UP000886520"/>
    </source>
</evidence>
<protein>
    <recommendedName>
        <fullName evidence="11">Seipin</fullName>
    </recommendedName>
</protein>
<feature type="region of interest" description="Disordered" evidence="7">
    <location>
        <begin position="693"/>
        <end position="715"/>
    </location>
</feature>
<dbReference type="Proteomes" id="UP000886520">
    <property type="component" value="Chromosome 3"/>
</dbReference>
<dbReference type="Pfam" id="PF06775">
    <property type="entry name" value="Seipin"/>
    <property type="match status" value="1"/>
</dbReference>
<evidence type="ECO:0000256" key="2">
    <source>
        <dbReference type="ARBA" id="ARBA00022692"/>
    </source>
</evidence>
<dbReference type="EMBL" id="JABFUD020000002">
    <property type="protein sequence ID" value="KAI5083586.1"/>
    <property type="molecule type" value="Genomic_DNA"/>
</dbReference>